<name>C0EEY4_9FIRM</name>
<reference evidence="2 3" key="2">
    <citation type="submission" date="2009-02" db="EMBL/GenBank/DDBJ databases">
        <title>Draft genome sequence of Clostridium methylpentosum (DSM 5476).</title>
        <authorList>
            <person name="Sudarsanam P."/>
            <person name="Ley R."/>
            <person name="Guruge J."/>
            <person name="Turnbaugh P.J."/>
            <person name="Mahowald M."/>
            <person name="Liep D."/>
            <person name="Gordon J."/>
        </authorList>
    </citation>
    <scope>NUCLEOTIDE SEQUENCE [LARGE SCALE GENOMIC DNA]</scope>
    <source>
        <strain evidence="2 3">DSM 5476</strain>
    </source>
</reference>
<accession>C0EEY4</accession>
<proteinExistence type="predicted"/>
<evidence type="ECO:0000313" key="2">
    <source>
        <dbReference type="EMBL" id="EEG29968.1"/>
    </source>
</evidence>
<feature type="region of interest" description="Disordered" evidence="1">
    <location>
        <begin position="15"/>
        <end position="49"/>
    </location>
</feature>
<feature type="non-terminal residue" evidence="2">
    <location>
        <position position="49"/>
    </location>
</feature>
<organism evidence="2 3">
    <name type="scientific">[Clostridium] methylpentosum DSM 5476</name>
    <dbReference type="NCBI Taxonomy" id="537013"/>
    <lineage>
        <taxon>Bacteria</taxon>
        <taxon>Bacillati</taxon>
        <taxon>Bacillota</taxon>
        <taxon>Clostridia</taxon>
        <taxon>Eubacteriales</taxon>
        <taxon>Oscillospiraceae</taxon>
        <taxon>Oscillospiraceae incertae sedis</taxon>
    </lineage>
</organism>
<dbReference type="EMBL" id="ACEC01000080">
    <property type="protein sequence ID" value="EEG29968.1"/>
    <property type="molecule type" value="Genomic_DNA"/>
</dbReference>
<dbReference type="AlphaFoldDB" id="C0EEY4"/>
<dbReference type="Proteomes" id="UP000003340">
    <property type="component" value="Unassembled WGS sequence"/>
</dbReference>
<reference evidence="2 3" key="1">
    <citation type="submission" date="2009-01" db="EMBL/GenBank/DDBJ databases">
        <authorList>
            <person name="Fulton L."/>
            <person name="Clifton S."/>
            <person name="Fulton B."/>
            <person name="Xu J."/>
            <person name="Minx P."/>
            <person name="Pepin K.H."/>
            <person name="Johnson M."/>
            <person name="Bhonagiri V."/>
            <person name="Nash W.E."/>
            <person name="Mardis E.R."/>
            <person name="Wilson R.K."/>
        </authorList>
    </citation>
    <scope>NUCLEOTIDE SEQUENCE [LARGE SCALE GENOMIC DNA]</scope>
    <source>
        <strain evidence="2 3">DSM 5476</strain>
    </source>
</reference>
<sequence>MVTLCLDSDGGYCPATLTEPSDSNEQRYKLIDNGNNTYRIAPKRELSSP</sequence>
<keyword evidence="3" id="KW-1185">Reference proteome</keyword>
<evidence type="ECO:0000313" key="3">
    <source>
        <dbReference type="Proteomes" id="UP000003340"/>
    </source>
</evidence>
<comment type="caution">
    <text evidence="2">The sequence shown here is derived from an EMBL/GenBank/DDBJ whole genome shotgun (WGS) entry which is preliminary data.</text>
</comment>
<gene>
    <name evidence="2" type="ORF">CLOSTMETH_02423</name>
</gene>
<dbReference type="HOGENOM" id="CLU_3146021_0_0_9"/>
<evidence type="ECO:0000256" key="1">
    <source>
        <dbReference type="SAM" id="MobiDB-lite"/>
    </source>
</evidence>
<protein>
    <submittedName>
        <fullName evidence="2">Uncharacterized protein</fullName>
    </submittedName>
</protein>
<dbReference type="CDD" id="cd00161">
    <property type="entry name" value="beta-trefoil_Ricin-like"/>
    <property type="match status" value="1"/>
</dbReference>